<evidence type="ECO:0000313" key="2">
    <source>
        <dbReference type="EMBL" id="RHN75214.1"/>
    </source>
</evidence>
<dbReference type="Gene3D" id="3.40.50.620">
    <property type="entry name" value="HUPs"/>
    <property type="match status" value="1"/>
</dbReference>
<comment type="caution">
    <text evidence="2">The sequence shown here is derived from an EMBL/GenBank/DDBJ whole genome shotgun (WGS) entry which is preliminary data.</text>
</comment>
<dbReference type="InterPro" id="IPR044162">
    <property type="entry name" value="PHOS32/34"/>
</dbReference>
<accession>A0A396JDR8</accession>
<reference evidence="2" key="1">
    <citation type="journal article" date="2018" name="Nat. Plants">
        <title>Whole-genome landscape of Medicago truncatula symbiotic genes.</title>
        <authorList>
            <person name="Pecrix Y."/>
            <person name="Gamas P."/>
            <person name="Carrere S."/>
        </authorList>
    </citation>
    <scope>NUCLEOTIDE SEQUENCE</scope>
    <source>
        <tissue evidence="2">Leaves</tissue>
    </source>
</reference>
<organism evidence="2">
    <name type="scientific">Medicago truncatula</name>
    <name type="common">Barrel medic</name>
    <name type="synonym">Medicago tribuloides</name>
    <dbReference type="NCBI Taxonomy" id="3880"/>
    <lineage>
        <taxon>Eukaryota</taxon>
        <taxon>Viridiplantae</taxon>
        <taxon>Streptophyta</taxon>
        <taxon>Embryophyta</taxon>
        <taxon>Tracheophyta</taxon>
        <taxon>Spermatophyta</taxon>
        <taxon>Magnoliopsida</taxon>
        <taxon>eudicotyledons</taxon>
        <taxon>Gunneridae</taxon>
        <taxon>Pentapetalae</taxon>
        <taxon>rosids</taxon>
        <taxon>fabids</taxon>
        <taxon>Fabales</taxon>
        <taxon>Fabaceae</taxon>
        <taxon>Papilionoideae</taxon>
        <taxon>50 kb inversion clade</taxon>
        <taxon>NPAAA clade</taxon>
        <taxon>Hologalegina</taxon>
        <taxon>IRL clade</taxon>
        <taxon>Trifolieae</taxon>
        <taxon>Medicago</taxon>
    </lineage>
</organism>
<evidence type="ECO:0000259" key="1">
    <source>
        <dbReference type="Pfam" id="PF00582"/>
    </source>
</evidence>
<feature type="domain" description="UspA" evidence="1">
    <location>
        <begin position="33"/>
        <end position="142"/>
    </location>
</feature>
<dbReference type="EMBL" id="PSQE01000002">
    <property type="protein sequence ID" value="RHN75214.1"/>
    <property type="molecule type" value="Genomic_DNA"/>
</dbReference>
<sequence length="158" mass="18031">MVLHISLLNQKFKMQQSPSVPASTPPQTATFPRKIGVAVDLSDKSSYTVTWAIQHHIQPHDTVVLLHVCTTTHDNNDTDEMKKMKNYFHVYTISKLDDFAKSLLQAQIPYNLHIVMDHEIKERLCLEINSLNLSALIVGRGRVLRSPLRMSCWCCGKF</sequence>
<name>A0A396JDR8_MEDTR</name>
<dbReference type="SUPFAM" id="SSF52402">
    <property type="entry name" value="Adenine nucleotide alpha hydrolases-like"/>
    <property type="match status" value="1"/>
</dbReference>
<dbReference type="Proteomes" id="UP000265566">
    <property type="component" value="Chromosome 2"/>
</dbReference>
<proteinExistence type="predicted"/>
<dbReference type="AlphaFoldDB" id="A0A396JDR8"/>
<dbReference type="InterPro" id="IPR014729">
    <property type="entry name" value="Rossmann-like_a/b/a_fold"/>
</dbReference>
<dbReference type="PANTHER" id="PTHR31966">
    <property type="entry name" value="OS01G0783500 PROTEIN"/>
    <property type="match status" value="1"/>
</dbReference>
<protein>
    <submittedName>
        <fullName evidence="2">Putative rossmann-like alpha/beta/alpha sandwich protein</fullName>
    </submittedName>
</protein>
<dbReference type="InterPro" id="IPR006016">
    <property type="entry name" value="UspA"/>
</dbReference>
<dbReference type="Gramene" id="rna11386">
    <property type="protein sequence ID" value="RHN75214.1"/>
    <property type="gene ID" value="gene11386"/>
</dbReference>
<dbReference type="PANTHER" id="PTHR31966:SF18">
    <property type="entry name" value="UNIVERSAL STRESS PROTEIN PHOS32"/>
    <property type="match status" value="1"/>
</dbReference>
<gene>
    <name evidence="2" type="ORF">MtrunA17_Chr2g0318741</name>
</gene>
<dbReference type="Pfam" id="PF00582">
    <property type="entry name" value="Usp"/>
    <property type="match status" value="1"/>
</dbReference>